<proteinExistence type="predicted"/>
<dbReference type="InterPro" id="IPR008407">
    <property type="entry name" value="Brnchd-chn_aa_trnsp_AzlD"/>
</dbReference>
<keyword evidence="1" id="KW-1133">Transmembrane helix</keyword>
<keyword evidence="1" id="KW-0812">Transmembrane</keyword>
<dbReference type="OrthoDB" id="8020840at2"/>
<sequence length="101" mass="10135">MTVDPNTLLAIVAMAIATIATRIGGLVLIRFVTIGEAQRRALEAIPPAVLMAVIAPTALVTGPAETIAAVVTALVAMRLPLLAAVAAGVVTVAILRMALGA</sequence>
<name>A0A0L8C566_ENSAD</name>
<feature type="transmembrane region" description="Helical" evidence="1">
    <location>
        <begin position="67"/>
        <end position="95"/>
    </location>
</feature>
<evidence type="ECO:0000313" key="3">
    <source>
        <dbReference type="Proteomes" id="UP000037425"/>
    </source>
</evidence>
<dbReference type="Pfam" id="PF05437">
    <property type="entry name" value="AzlD"/>
    <property type="match status" value="1"/>
</dbReference>
<comment type="caution">
    <text evidence="2">The sequence shown here is derived from an EMBL/GenBank/DDBJ whole genome shotgun (WGS) entry which is preliminary data.</text>
</comment>
<feature type="transmembrane region" description="Helical" evidence="1">
    <location>
        <begin position="41"/>
        <end position="61"/>
    </location>
</feature>
<dbReference type="RefSeq" id="WP_053246912.1">
    <property type="nucleotide sequence ID" value="NZ_LGAP01000001.1"/>
</dbReference>
<reference evidence="3" key="1">
    <citation type="submission" date="2015-07" db="EMBL/GenBank/DDBJ databases">
        <title>Whole genome sequence of an Ensifer adhaerens strain isolated from a cave pool in the Wind Cave National Park.</title>
        <authorList>
            <person name="Eng W.W.H."/>
            <person name="Gan H.M."/>
            <person name="Barton H.A."/>
            <person name="Savka M.A."/>
        </authorList>
    </citation>
    <scope>NUCLEOTIDE SEQUENCE [LARGE SCALE GENOMIC DNA]</scope>
    <source>
        <strain evidence="3">SD006</strain>
    </source>
</reference>
<evidence type="ECO:0000313" key="2">
    <source>
        <dbReference type="EMBL" id="KOF22087.1"/>
    </source>
</evidence>
<evidence type="ECO:0000256" key="1">
    <source>
        <dbReference type="SAM" id="Phobius"/>
    </source>
</evidence>
<protein>
    <submittedName>
        <fullName evidence="2">Membrane protein</fullName>
    </submittedName>
</protein>
<dbReference type="Proteomes" id="UP000037425">
    <property type="component" value="Unassembled WGS sequence"/>
</dbReference>
<gene>
    <name evidence="2" type="ORF">AC244_00520</name>
</gene>
<dbReference type="EMBL" id="LGAP01000001">
    <property type="protein sequence ID" value="KOF22087.1"/>
    <property type="molecule type" value="Genomic_DNA"/>
</dbReference>
<dbReference type="AlphaFoldDB" id="A0A0L8C566"/>
<accession>A0A0L8C566</accession>
<dbReference type="PATRIC" id="fig|106592.7.peg.119"/>
<organism evidence="2 3">
    <name type="scientific">Ensifer adhaerens</name>
    <name type="common">Sinorhizobium morelense</name>
    <dbReference type="NCBI Taxonomy" id="106592"/>
    <lineage>
        <taxon>Bacteria</taxon>
        <taxon>Pseudomonadati</taxon>
        <taxon>Pseudomonadota</taxon>
        <taxon>Alphaproteobacteria</taxon>
        <taxon>Hyphomicrobiales</taxon>
        <taxon>Rhizobiaceae</taxon>
        <taxon>Sinorhizobium/Ensifer group</taxon>
        <taxon>Ensifer</taxon>
    </lineage>
</organism>
<feature type="transmembrane region" description="Helical" evidence="1">
    <location>
        <begin position="6"/>
        <end position="29"/>
    </location>
</feature>
<keyword evidence="1" id="KW-0472">Membrane</keyword>